<dbReference type="NCBIfam" id="NF001750">
    <property type="entry name" value="PRK00476.1"/>
    <property type="match status" value="1"/>
</dbReference>
<keyword evidence="3" id="KW-0547">Nucleotide-binding</keyword>
<comment type="caution">
    <text evidence="8">The sequence shown here is derived from an EMBL/GenBank/DDBJ whole genome shotgun (WGS) entry which is preliminary data.</text>
</comment>
<dbReference type="InterPro" id="IPR006195">
    <property type="entry name" value="aa-tRNA-synth_II"/>
</dbReference>
<name>A0A0F9I0M2_9ZZZZ</name>
<dbReference type="GO" id="GO:0005524">
    <property type="term" value="F:ATP binding"/>
    <property type="evidence" value="ECO:0007669"/>
    <property type="project" value="UniProtKB-KW"/>
</dbReference>
<dbReference type="InterPro" id="IPR047090">
    <property type="entry name" value="AspRS_core"/>
</dbReference>
<feature type="domain" description="Aminoacyl-transfer RNA synthetases class-II family profile" evidence="7">
    <location>
        <begin position="154"/>
        <end position="554"/>
    </location>
</feature>
<dbReference type="EMBL" id="LAZR01015442">
    <property type="protein sequence ID" value="KKM13149.1"/>
    <property type="molecule type" value="Genomic_DNA"/>
</dbReference>
<accession>A0A0F9I0M2</accession>
<evidence type="ECO:0000256" key="4">
    <source>
        <dbReference type="ARBA" id="ARBA00022840"/>
    </source>
</evidence>
<keyword evidence="5" id="KW-0648">Protein biosynthesis</keyword>
<dbReference type="SUPFAM" id="SSF50249">
    <property type="entry name" value="Nucleic acid-binding proteins"/>
    <property type="match status" value="1"/>
</dbReference>
<dbReference type="GO" id="GO:0006422">
    <property type="term" value="P:aspartyl-tRNA aminoacylation"/>
    <property type="evidence" value="ECO:0007669"/>
    <property type="project" value="TreeGrafter"/>
</dbReference>
<dbReference type="Gene3D" id="3.30.1360.30">
    <property type="entry name" value="GAD-like domain"/>
    <property type="match status" value="1"/>
</dbReference>
<keyword evidence="4" id="KW-0067">ATP-binding</keyword>
<dbReference type="NCBIfam" id="TIGR00459">
    <property type="entry name" value="aspS_bact"/>
    <property type="match status" value="1"/>
</dbReference>
<evidence type="ECO:0000256" key="2">
    <source>
        <dbReference type="ARBA" id="ARBA00022598"/>
    </source>
</evidence>
<dbReference type="GO" id="GO:0005737">
    <property type="term" value="C:cytoplasm"/>
    <property type="evidence" value="ECO:0007669"/>
    <property type="project" value="InterPro"/>
</dbReference>
<dbReference type="CDD" id="cd04317">
    <property type="entry name" value="EcAspRS_like_N"/>
    <property type="match status" value="1"/>
</dbReference>
<dbReference type="Pfam" id="PF02938">
    <property type="entry name" value="GAD"/>
    <property type="match status" value="1"/>
</dbReference>
<dbReference type="InterPro" id="IPR004524">
    <property type="entry name" value="Asp-tRNA-ligase_1"/>
</dbReference>
<evidence type="ECO:0000259" key="7">
    <source>
        <dbReference type="PROSITE" id="PS50862"/>
    </source>
</evidence>
<reference evidence="8" key="1">
    <citation type="journal article" date="2015" name="Nature">
        <title>Complex archaea that bridge the gap between prokaryotes and eukaryotes.</title>
        <authorList>
            <person name="Spang A."/>
            <person name="Saw J.H."/>
            <person name="Jorgensen S.L."/>
            <person name="Zaremba-Niedzwiedzka K."/>
            <person name="Martijn J."/>
            <person name="Lind A.E."/>
            <person name="van Eijk R."/>
            <person name="Schleper C."/>
            <person name="Guy L."/>
            <person name="Ettema T.J."/>
        </authorList>
    </citation>
    <scope>NUCLEOTIDE SEQUENCE</scope>
</reference>
<gene>
    <name evidence="8" type="ORF">LCGC14_1719190</name>
</gene>
<dbReference type="GO" id="GO:0003676">
    <property type="term" value="F:nucleic acid binding"/>
    <property type="evidence" value="ECO:0007669"/>
    <property type="project" value="InterPro"/>
</dbReference>
<dbReference type="Pfam" id="PF01336">
    <property type="entry name" value="tRNA_anti-codon"/>
    <property type="match status" value="1"/>
</dbReference>
<dbReference type="InterPro" id="IPR029351">
    <property type="entry name" value="GAD_dom"/>
</dbReference>
<dbReference type="InterPro" id="IPR047089">
    <property type="entry name" value="Asp-tRNA-ligase_1_N"/>
</dbReference>
<dbReference type="Gene3D" id="2.40.50.140">
    <property type="entry name" value="Nucleic acid-binding proteins"/>
    <property type="match status" value="1"/>
</dbReference>
<dbReference type="InterPro" id="IPR045864">
    <property type="entry name" value="aa-tRNA-synth_II/BPL/LPL"/>
</dbReference>
<protein>
    <recommendedName>
        <fullName evidence="7">Aminoacyl-transfer RNA synthetases class-II family profile domain-containing protein</fullName>
    </recommendedName>
</protein>
<dbReference type="SUPFAM" id="SSF55681">
    <property type="entry name" value="Class II aaRS and biotin synthetases"/>
    <property type="match status" value="1"/>
</dbReference>
<dbReference type="PRINTS" id="PR01042">
    <property type="entry name" value="TRNASYNTHASP"/>
</dbReference>
<dbReference type="GO" id="GO:0004815">
    <property type="term" value="F:aspartate-tRNA ligase activity"/>
    <property type="evidence" value="ECO:0007669"/>
    <property type="project" value="TreeGrafter"/>
</dbReference>
<dbReference type="HAMAP" id="MF_00044">
    <property type="entry name" value="Asp_tRNA_synth_type1"/>
    <property type="match status" value="1"/>
</dbReference>
<keyword evidence="6" id="KW-0030">Aminoacyl-tRNA synthetase</keyword>
<dbReference type="PROSITE" id="PS50862">
    <property type="entry name" value="AA_TRNA_LIGASE_II"/>
    <property type="match status" value="1"/>
</dbReference>
<dbReference type="Pfam" id="PF00152">
    <property type="entry name" value="tRNA-synt_2"/>
    <property type="match status" value="1"/>
</dbReference>
<evidence type="ECO:0000256" key="6">
    <source>
        <dbReference type="ARBA" id="ARBA00023146"/>
    </source>
</evidence>
<dbReference type="InterPro" id="IPR002312">
    <property type="entry name" value="Asp/Asn-tRNA-synth_IIb"/>
</dbReference>
<proteinExistence type="inferred from homology"/>
<dbReference type="CDD" id="cd00777">
    <property type="entry name" value="AspRS_core"/>
    <property type="match status" value="1"/>
</dbReference>
<dbReference type="InterPro" id="IPR012340">
    <property type="entry name" value="NA-bd_OB-fold"/>
</dbReference>
<comment type="similarity">
    <text evidence="1">Belongs to the class-II aminoacyl-tRNA synthetase family. Type 1 subfamily.</text>
</comment>
<sequence length="590" mass="68193">MFRTHTCIDLDKSDINKKVTLSGWVNKRRDHGSMIFIDLRDRYGITQIVFDPEISSLAHEVAKTLRNEWVISIQGEVVKRETINKNLKTGEIEISATQIQILSKSKPSPFPIFEDKTETNEELRLKYRYLDIRRKPILDKIKIRHQAMLETRIFFSEHGFLEINTPILGKSTPEGARDYLVPSRIYPGNFYALPQSPQIFKQLLMIGGIDRYFQIAPCFRDEDLRADRQPEFTQIDVEMSFDGKEKLFELVENHLKRVFKKCLDVDIKTPFEKMSHSQSLEKYGTDKPDLRFAMEFQRLDEIAKKSTFSIFLDILKSKGCIKAINVKGGSDLSRKKLDDLSSFVKSFGLKGLSFIKKTDSSLSSSLLKFFTPELLTEIEKKLNMEDGDLVIIAADKDEIVNQGLDHLRRKIAQDRSLIKKGIYKFLWVEDFPLFEYSEDEKRLKAMHHPFTAPSTKDLEILEKEPLKVRADAYDLVLNGYEIAGGSQRIYDSELQSKIFKLLKLTDEDIKQKFGFFIDALKYGTPPHGGIAYGFDRLIMILTDTDNIRDVIAFPKTLKSLDLMLQSPSVVDKDQLKELEIQTKEIDEIPW</sequence>
<evidence type="ECO:0000313" key="8">
    <source>
        <dbReference type="EMBL" id="KKM13149.1"/>
    </source>
</evidence>
<dbReference type="InterPro" id="IPR004364">
    <property type="entry name" value="Aa-tRNA-synt_II"/>
</dbReference>
<dbReference type="AlphaFoldDB" id="A0A0F9I0M2"/>
<evidence type="ECO:0000256" key="5">
    <source>
        <dbReference type="ARBA" id="ARBA00022917"/>
    </source>
</evidence>
<dbReference type="Gene3D" id="3.30.930.10">
    <property type="entry name" value="Bira Bifunctional Protein, Domain 2"/>
    <property type="match status" value="1"/>
</dbReference>
<dbReference type="InterPro" id="IPR004115">
    <property type="entry name" value="GAD-like_sf"/>
</dbReference>
<dbReference type="PANTHER" id="PTHR22594:SF5">
    <property type="entry name" value="ASPARTATE--TRNA LIGASE, MITOCHONDRIAL"/>
    <property type="match status" value="1"/>
</dbReference>
<organism evidence="8">
    <name type="scientific">marine sediment metagenome</name>
    <dbReference type="NCBI Taxonomy" id="412755"/>
    <lineage>
        <taxon>unclassified sequences</taxon>
        <taxon>metagenomes</taxon>
        <taxon>ecological metagenomes</taxon>
    </lineage>
</organism>
<evidence type="ECO:0000256" key="3">
    <source>
        <dbReference type="ARBA" id="ARBA00022741"/>
    </source>
</evidence>
<dbReference type="InterPro" id="IPR004365">
    <property type="entry name" value="NA-bd_OB_tRNA"/>
</dbReference>
<evidence type="ECO:0000256" key="1">
    <source>
        <dbReference type="ARBA" id="ARBA00006303"/>
    </source>
</evidence>
<dbReference type="PANTHER" id="PTHR22594">
    <property type="entry name" value="ASPARTYL/LYSYL-TRNA SYNTHETASE"/>
    <property type="match status" value="1"/>
</dbReference>
<keyword evidence="2" id="KW-0436">Ligase</keyword>
<dbReference type="SUPFAM" id="SSF55261">
    <property type="entry name" value="GAD domain-like"/>
    <property type="match status" value="1"/>
</dbReference>